<feature type="compositionally biased region" description="Polar residues" evidence="2">
    <location>
        <begin position="328"/>
        <end position="339"/>
    </location>
</feature>
<comment type="caution">
    <text evidence="3">The sequence shown here is derived from an EMBL/GenBank/DDBJ whole genome shotgun (WGS) entry which is preliminary data.</text>
</comment>
<feature type="region of interest" description="Disordered" evidence="2">
    <location>
        <begin position="324"/>
        <end position="430"/>
    </location>
</feature>
<dbReference type="EMBL" id="SJPJ01000001">
    <property type="protein sequence ID" value="TWT82512.1"/>
    <property type="molecule type" value="Genomic_DNA"/>
</dbReference>
<dbReference type="InterPro" id="IPR019734">
    <property type="entry name" value="TPR_rpt"/>
</dbReference>
<dbReference type="AlphaFoldDB" id="A0A5C5Z5B5"/>
<dbReference type="Gene3D" id="1.25.40.10">
    <property type="entry name" value="Tetratricopeptide repeat domain"/>
    <property type="match status" value="1"/>
</dbReference>
<feature type="compositionally biased region" description="Low complexity" evidence="2">
    <location>
        <begin position="340"/>
        <end position="353"/>
    </location>
</feature>
<feature type="compositionally biased region" description="Low complexity" evidence="2">
    <location>
        <begin position="378"/>
        <end position="388"/>
    </location>
</feature>
<proteinExistence type="predicted"/>
<keyword evidence="4" id="KW-1185">Reference proteome</keyword>
<feature type="repeat" description="TPR" evidence="1">
    <location>
        <begin position="134"/>
        <end position="167"/>
    </location>
</feature>
<gene>
    <name evidence="3" type="ORF">CA13_39750</name>
</gene>
<evidence type="ECO:0000313" key="3">
    <source>
        <dbReference type="EMBL" id="TWT82512.1"/>
    </source>
</evidence>
<evidence type="ECO:0000313" key="4">
    <source>
        <dbReference type="Proteomes" id="UP000315010"/>
    </source>
</evidence>
<dbReference type="PANTHER" id="PTHR12558:SF13">
    <property type="entry name" value="CELL DIVISION CYCLE PROTEIN 27 HOMOLOG"/>
    <property type="match status" value="1"/>
</dbReference>
<protein>
    <submittedName>
        <fullName evidence="3">Photosystem I assembly protein Ycf3</fullName>
    </submittedName>
</protein>
<feature type="region of interest" description="Disordered" evidence="2">
    <location>
        <begin position="45"/>
        <end position="64"/>
    </location>
</feature>
<keyword evidence="1" id="KW-0802">TPR repeat</keyword>
<dbReference type="InterPro" id="IPR011990">
    <property type="entry name" value="TPR-like_helical_dom_sf"/>
</dbReference>
<feature type="region of interest" description="Disordered" evidence="2">
    <location>
        <begin position="266"/>
        <end position="305"/>
    </location>
</feature>
<evidence type="ECO:0000256" key="2">
    <source>
        <dbReference type="SAM" id="MobiDB-lite"/>
    </source>
</evidence>
<reference evidence="3 4" key="1">
    <citation type="submission" date="2019-02" db="EMBL/GenBank/DDBJ databases">
        <title>Deep-cultivation of Planctomycetes and their phenomic and genomic characterization uncovers novel biology.</title>
        <authorList>
            <person name="Wiegand S."/>
            <person name="Jogler M."/>
            <person name="Boedeker C."/>
            <person name="Pinto D."/>
            <person name="Vollmers J."/>
            <person name="Rivas-Marin E."/>
            <person name="Kohn T."/>
            <person name="Peeters S.H."/>
            <person name="Heuer A."/>
            <person name="Rast P."/>
            <person name="Oberbeckmann S."/>
            <person name="Bunk B."/>
            <person name="Jeske O."/>
            <person name="Meyerdierks A."/>
            <person name="Storesund J.E."/>
            <person name="Kallscheuer N."/>
            <person name="Luecker S."/>
            <person name="Lage O.M."/>
            <person name="Pohl T."/>
            <person name="Merkel B.J."/>
            <person name="Hornburger P."/>
            <person name="Mueller R.-W."/>
            <person name="Bruemmer F."/>
            <person name="Labrenz M."/>
            <person name="Spormann A.M."/>
            <person name="Op Den Camp H."/>
            <person name="Overmann J."/>
            <person name="Amann R."/>
            <person name="Jetten M.S.M."/>
            <person name="Mascher T."/>
            <person name="Medema M.H."/>
            <person name="Devos D.P."/>
            <person name="Kaster A.-K."/>
            <person name="Ovreas L."/>
            <person name="Rohde M."/>
            <person name="Galperin M.Y."/>
            <person name="Jogler C."/>
        </authorList>
    </citation>
    <scope>NUCLEOTIDE SEQUENCE [LARGE SCALE GENOMIC DNA]</scope>
    <source>
        <strain evidence="3 4">CA13</strain>
    </source>
</reference>
<feature type="repeat" description="TPR" evidence="1">
    <location>
        <begin position="66"/>
        <end position="99"/>
    </location>
</feature>
<name>A0A5C5Z5B5_9BACT</name>
<dbReference type="SUPFAM" id="SSF48452">
    <property type="entry name" value="TPR-like"/>
    <property type="match status" value="1"/>
</dbReference>
<feature type="repeat" description="TPR" evidence="1">
    <location>
        <begin position="100"/>
        <end position="133"/>
    </location>
</feature>
<sequence length="430" mass="44127">MTESIAASTTSAGKSISAVGASAKSAFGKTTGAVASVFRRDGAHDADEISDSDPLKLTDKPEDVGPEVFVANGQLWESTGNFPKAMEAYSKALEKAPNDAAALTSVARLHFRQGNHAQAVEYFQLAVKESPKDAALYNDLGLTLSKTGDHAQASAMLTQALQLAPGTSRYANNLASVRFEAGDKQGAFNVLQENNKAAVAHFNMAYLHYSKGQKAESRNHLNEAMKFEAQASSDAAVRRAVDRSREMLVQLDASNTNISDIAQAPATDAPQAAASPSTLAESTTPNATVQAVSQPMSQTVPTAPASYRPGTTAWGPAMASIKQPAATPLTSDSCPTAVNSPAPSGAIAPASSPVTTVAGTPDWGQGSWSTSGMTGTVTPAATPSATPAPSKPAPTKPAPTKPAPPASTLPATSSDGPSFTLPEGFTMPGM</sequence>
<feature type="compositionally biased region" description="Polar residues" evidence="2">
    <location>
        <begin position="279"/>
        <end position="301"/>
    </location>
</feature>
<dbReference type="SMART" id="SM00028">
    <property type="entry name" value="TPR"/>
    <property type="match status" value="4"/>
</dbReference>
<accession>A0A5C5Z5B5</accession>
<organism evidence="3 4">
    <name type="scientific">Novipirellula herctigrandis</name>
    <dbReference type="NCBI Taxonomy" id="2527986"/>
    <lineage>
        <taxon>Bacteria</taxon>
        <taxon>Pseudomonadati</taxon>
        <taxon>Planctomycetota</taxon>
        <taxon>Planctomycetia</taxon>
        <taxon>Pirellulales</taxon>
        <taxon>Pirellulaceae</taxon>
        <taxon>Novipirellula</taxon>
    </lineage>
</organism>
<dbReference type="PROSITE" id="PS50005">
    <property type="entry name" value="TPR"/>
    <property type="match status" value="3"/>
</dbReference>
<feature type="compositionally biased region" description="Low complexity" evidence="2">
    <location>
        <begin position="266"/>
        <end position="278"/>
    </location>
</feature>
<dbReference type="PANTHER" id="PTHR12558">
    <property type="entry name" value="CELL DIVISION CYCLE 16,23,27"/>
    <property type="match status" value="1"/>
</dbReference>
<feature type="compositionally biased region" description="Polar residues" evidence="2">
    <location>
        <begin position="366"/>
        <end position="377"/>
    </location>
</feature>
<feature type="compositionally biased region" description="Pro residues" evidence="2">
    <location>
        <begin position="389"/>
        <end position="407"/>
    </location>
</feature>
<feature type="compositionally biased region" description="Basic and acidic residues" evidence="2">
    <location>
        <begin position="45"/>
        <end position="63"/>
    </location>
</feature>
<dbReference type="Pfam" id="PF13432">
    <property type="entry name" value="TPR_16"/>
    <property type="match status" value="2"/>
</dbReference>
<dbReference type="Proteomes" id="UP000315010">
    <property type="component" value="Unassembled WGS sequence"/>
</dbReference>
<evidence type="ECO:0000256" key="1">
    <source>
        <dbReference type="PROSITE-ProRule" id="PRU00339"/>
    </source>
</evidence>